<accession>A0ACB6Z9Z5</accession>
<reference evidence="1" key="1">
    <citation type="submission" date="2019-10" db="EMBL/GenBank/DDBJ databases">
        <authorList>
            <consortium name="DOE Joint Genome Institute"/>
            <person name="Kuo A."/>
            <person name="Miyauchi S."/>
            <person name="Kiss E."/>
            <person name="Drula E."/>
            <person name="Kohler A."/>
            <person name="Sanchez-Garcia M."/>
            <person name="Andreopoulos B."/>
            <person name="Barry K.W."/>
            <person name="Bonito G."/>
            <person name="Buee M."/>
            <person name="Carver A."/>
            <person name="Chen C."/>
            <person name="Cichocki N."/>
            <person name="Clum A."/>
            <person name="Culley D."/>
            <person name="Crous P.W."/>
            <person name="Fauchery L."/>
            <person name="Girlanda M."/>
            <person name="Hayes R."/>
            <person name="Keri Z."/>
            <person name="Labutti K."/>
            <person name="Lipzen A."/>
            <person name="Lombard V."/>
            <person name="Magnuson J."/>
            <person name="Maillard F."/>
            <person name="Morin E."/>
            <person name="Murat C."/>
            <person name="Nolan M."/>
            <person name="Ohm R."/>
            <person name="Pangilinan J."/>
            <person name="Pereira M."/>
            <person name="Perotto S."/>
            <person name="Peter M."/>
            <person name="Riley R."/>
            <person name="Sitrit Y."/>
            <person name="Stielow B."/>
            <person name="Szollosi G."/>
            <person name="Zifcakova L."/>
            <person name="Stursova M."/>
            <person name="Spatafora J.W."/>
            <person name="Tedersoo L."/>
            <person name="Vaario L.-M."/>
            <person name="Yamada A."/>
            <person name="Yan M."/>
            <person name="Wang P."/>
            <person name="Xu J."/>
            <person name="Bruns T."/>
            <person name="Baldrian P."/>
            <person name="Vilgalys R."/>
            <person name="Henrissat B."/>
            <person name="Grigoriev I.V."/>
            <person name="Hibbett D."/>
            <person name="Nagy L.G."/>
            <person name="Martin F.M."/>
        </authorList>
    </citation>
    <scope>NUCLEOTIDE SEQUENCE</scope>
    <source>
        <strain evidence="1">P2</strain>
    </source>
</reference>
<reference evidence="1" key="2">
    <citation type="journal article" date="2020" name="Nat. Commun.">
        <title>Large-scale genome sequencing of mycorrhizal fungi provides insights into the early evolution of symbiotic traits.</title>
        <authorList>
            <person name="Miyauchi S."/>
            <person name="Kiss E."/>
            <person name="Kuo A."/>
            <person name="Drula E."/>
            <person name="Kohler A."/>
            <person name="Sanchez-Garcia M."/>
            <person name="Morin E."/>
            <person name="Andreopoulos B."/>
            <person name="Barry K.W."/>
            <person name="Bonito G."/>
            <person name="Buee M."/>
            <person name="Carver A."/>
            <person name="Chen C."/>
            <person name="Cichocki N."/>
            <person name="Clum A."/>
            <person name="Culley D."/>
            <person name="Crous P.W."/>
            <person name="Fauchery L."/>
            <person name="Girlanda M."/>
            <person name="Hayes R.D."/>
            <person name="Keri Z."/>
            <person name="LaButti K."/>
            <person name="Lipzen A."/>
            <person name="Lombard V."/>
            <person name="Magnuson J."/>
            <person name="Maillard F."/>
            <person name="Murat C."/>
            <person name="Nolan M."/>
            <person name="Ohm R.A."/>
            <person name="Pangilinan J."/>
            <person name="Pereira M.F."/>
            <person name="Perotto S."/>
            <person name="Peter M."/>
            <person name="Pfister S."/>
            <person name="Riley R."/>
            <person name="Sitrit Y."/>
            <person name="Stielow J.B."/>
            <person name="Szollosi G."/>
            <person name="Zifcakova L."/>
            <person name="Stursova M."/>
            <person name="Spatafora J.W."/>
            <person name="Tedersoo L."/>
            <person name="Vaario L.M."/>
            <person name="Yamada A."/>
            <person name="Yan M."/>
            <person name="Wang P."/>
            <person name="Xu J."/>
            <person name="Bruns T."/>
            <person name="Baldrian P."/>
            <person name="Vilgalys R."/>
            <person name="Dunand C."/>
            <person name="Henrissat B."/>
            <person name="Grigoriev I.V."/>
            <person name="Hibbett D."/>
            <person name="Nagy L.G."/>
            <person name="Martin F.M."/>
        </authorList>
    </citation>
    <scope>NUCLEOTIDE SEQUENCE</scope>
    <source>
        <strain evidence="1">P2</strain>
    </source>
</reference>
<evidence type="ECO:0000313" key="1">
    <source>
        <dbReference type="EMBL" id="KAF9646525.1"/>
    </source>
</evidence>
<keyword evidence="2" id="KW-1185">Reference proteome</keyword>
<dbReference type="EMBL" id="MU118055">
    <property type="protein sequence ID" value="KAF9646525.1"/>
    <property type="molecule type" value="Genomic_DNA"/>
</dbReference>
<dbReference type="Proteomes" id="UP000886501">
    <property type="component" value="Unassembled WGS sequence"/>
</dbReference>
<comment type="caution">
    <text evidence="1">The sequence shown here is derived from an EMBL/GenBank/DDBJ whole genome shotgun (WGS) entry which is preliminary data.</text>
</comment>
<proteinExistence type="predicted"/>
<sequence length="106" mass="11298">MPPPGPYVGEPTSQPSGGISETTADAATTQPTTEEGQVPVSNFYCPHILRVTEWSFGVRRPSGPDTPAVRDCPASTASQDRSTPRSCATGYRGKRTSKEFQASTRP</sequence>
<gene>
    <name evidence="1" type="ORF">BDM02DRAFT_3000293</name>
</gene>
<protein>
    <submittedName>
        <fullName evidence="1">Uncharacterized protein</fullName>
    </submittedName>
</protein>
<organism evidence="1 2">
    <name type="scientific">Thelephora ganbajun</name>
    <name type="common">Ganba fungus</name>
    <dbReference type="NCBI Taxonomy" id="370292"/>
    <lineage>
        <taxon>Eukaryota</taxon>
        <taxon>Fungi</taxon>
        <taxon>Dikarya</taxon>
        <taxon>Basidiomycota</taxon>
        <taxon>Agaricomycotina</taxon>
        <taxon>Agaricomycetes</taxon>
        <taxon>Thelephorales</taxon>
        <taxon>Thelephoraceae</taxon>
        <taxon>Thelephora</taxon>
    </lineage>
</organism>
<evidence type="ECO:0000313" key="2">
    <source>
        <dbReference type="Proteomes" id="UP000886501"/>
    </source>
</evidence>
<name>A0ACB6Z9Z5_THEGA</name>